<protein>
    <submittedName>
        <fullName evidence="2">Uncharacterized protein</fullName>
    </submittedName>
</protein>
<feature type="chain" id="PRO_5016423162" evidence="1">
    <location>
        <begin position="16"/>
        <end position="74"/>
    </location>
</feature>
<evidence type="ECO:0000313" key="3">
    <source>
        <dbReference type="Proteomes" id="UP000250235"/>
    </source>
</evidence>
<feature type="signal peptide" evidence="1">
    <location>
        <begin position="1"/>
        <end position="15"/>
    </location>
</feature>
<accession>A0A2Z7ACH3</accession>
<reference evidence="2 3" key="1">
    <citation type="journal article" date="2015" name="Proc. Natl. Acad. Sci. U.S.A.">
        <title>The resurrection genome of Boea hygrometrica: A blueprint for survival of dehydration.</title>
        <authorList>
            <person name="Xiao L."/>
            <person name="Yang G."/>
            <person name="Zhang L."/>
            <person name="Yang X."/>
            <person name="Zhao S."/>
            <person name="Ji Z."/>
            <person name="Zhou Q."/>
            <person name="Hu M."/>
            <person name="Wang Y."/>
            <person name="Chen M."/>
            <person name="Xu Y."/>
            <person name="Jin H."/>
            <person name="Xiao X."/>
            <person name="Hu G."/>
            <person name="Bao F."/>
            <person name="Hu Y."/>
            <person name="Wan P."/>
            <person name="Li L."/>
            <person name="Deng X."/>
            <person name="Kuang T."/>
            <person name="Xiang C."/>
            <person name="Zhu J.K."/>
            <person name="Oliver M.J."/>
            <person name="He Y."/>
        </authorList>
    </citation>
    <scope>NUCLEOTIDE SEQUENCE [LARGE SCALE GENOMIC DNA]</scope>
    <source>
        <strain evidence="3">cv. XS01</strain>
    </source>
</reference>
<sequence length="74" mass="8260">MLALVYFCFVVGNNAVETSGSYLLSIIYARDDEKEKVGGSHDHPHPYSIRLSHLNSTMVSSNQDQPLSCSYIRP</sequence>
<evidence type="ECO:0000256" key="1">
    <source>
        <dbReference type="SAM" id="SignalP"/>
    </source>
</evidence>
<evidence type="ECO:0000313" key="2">
    <source>
        <dbReference type="EMBL" id="KZV18747.1"/>
    </source>
</evidence>
<organism evidence="2 3">
    <name type="scientific">Dorcoceras hygrometricum</name>
    <dbReference type="NCBI Taxonomy" id="472368"/>
    <lineage>
        <taxon>Eukaryota</taxon>
        <taxon>Viridiplantae</taxon>
        <taxon>Streptophyta</taxon>
        <taxon>Embryophyta</taxon>
        <taxon>Tracheophyta</taxon>
        <taxon>Spermatophyta</taxon>
        <taxon>Magnoliopsida</taxon>
        <taxon>eudicotyledons</taxon>
        <taxon>Gunneridae</taxon>
        <taxon>Pentapetalae</taxon>
        <taxon>asterids</taxon>
        <taxon>lamiids</taxon>
        <taxon>Lamiales</taxon>
        <taxon>Gesneriaceae</taxon>
        <taxon>Didymocarpoideae</taxon>
        <taxon>Trichosporeae</taxon>
        <taxon>Loxocarpinae</taxon>
        <taxon>Dorcoceras</taxon>
    </lineage>
</organism>
<dbReference type="EMBL" id="KV017222">
    <property type="protein sequence ID" value="KZV18747.1"/>
    <property type="molecule type" value="Genomic_DNA"/>
</dbReference>
<keyword evidence="3" id="KW-1185">Reference proteome</keyword>
<dbReference type="Proteomes" id="UP000250235">
    <property type="component" value="Unassembled WGS sequence"/>
</dbReference>
<keyword evidence="1" id="KW-0732">Signal</keyword>
<proteinExistence type="predicted"/>
<dbReference type="AlphaFoldDB" id="A0A2Z7ACH3"/>
<gene>
    <name evidence="2" type="ORF">F511_37549</name>
</gene>
<name>A0A2Z7ACH3_9LAMI</name>